<feature type="chain" id="PRO_5026297944" evidence="1">
    <location>
        <begin position="22"/>
        <end position="266"/>
    </location>
</feature>
<keyword evidence="1" id="KW-0732">Signal</keyword>
<evidence type="ECO:0000259" key="2">
    <source>
        <dbReference type="PROSITE" id="PS50983"/>
    </source>
</evidence>
<keyword evidence="4" id="KW-1185">Reference proteome</keyword>
<dbReference type="SUPFAM" id="SSF53807">
    <property type="entry name" value="Helical backbone' metal receptor"/>
    <property type="match status" value="1"/>
</dbReference>
<accession>A0A6I4SUU6</accession>
<evidence type="ECO:0000313" key="3">
    <source>
        <dbReference type="EMBL" id="MXO59248.1"/>
    </source>
</evidence>
<dbReference type="OrthoDB" id="1632039at2"/>
<sequence>MIRAAAVLALAIAGCAQPAPAPSEHPTIVSLNPCADAILAEVADRAQLLALSHYSHDPRATSLPLAEAKRFRITGGTVEEVLALSPDVVVGDSFMAPATRAAFERLDVRVETVGIDLAVADSEAQVRRLAKLAGHPERGEALVGRIEAALAETQRTGPPVSAILWQQGGIVAGGNALAANLMVHTGFTSQSAARGLRQGAYLPLERVLADPPRLILSAGDGREQHHPALRKLKGVTYAEVAPNLLYCGGPTIPRLARRLAAVRDSL</sequence>
<evidence type="ECO:0000256" key="1">
    <source>
        <dbReference type="SAM" id="SignalP"/>
    </source>
</evidence>
<proteinExistence type="predicted"/>
<comment type="caution">
    <text evidence="3">The sequence shown here is derived from an EMBL/GenBank/DDBJ whole genome shotgun (WGS) entry which is preliminary data.</text>
</comment>
<name>A0A6I4SUU6_9SPHN</name>
<gene>
    <name evidence="3" type="ORF">GRI89_06810</name>
</gene>
<dbReference type="CDD" id="cd00636">
    <property type="entry name" value="TroA-like"/>
    <property type="match status" value="1"/>
</dbReference>
<dbReference type="Proteomes" id="UP000433652">
    <property type="component" value="Unassembled WGS sequence"/>
</dbReference>
<dbReference type="EMBL" id="WTYM01000033">
    <property type="protein sequence ID" value="MXO59248.1"/>
    <property type="molecule type" value="Genomic_DNA"/>
</dbReference>
<dbReference type="AlphaFoldDB" id="A0A6I4SUU6"/>
<feature type="domain" description="Fe/B12 periplasmic-binding" evidence="2">
    <location>
        <begin position="27"/>
        <end position="266"/>
    </location>
</feature>
<dbReference type="PROSITE" id="PS50983">
    <property type="entry name" value="FE_B12_PBP"/>
    <property type="match status" value="1"/>
</dbReference>
<dbReference type="Gene3D" id="3.40.50.1980">
    <property type="entry name" value="Nitrogenase molybdenum iron protein domain"/>
    <property type="match status" value="1"/>
</dbReference>
<dbReference type="Pfam" id="PF01497">
    <property type="entry name" value="Peripla_BP_2"/>
    <property type="match status" value="1"/>
</dbReference>
<dbReference type="RefSeq" id="WP_159793479.1">
    <property type="nucleotide sequence ID" value="NZ_WTYM01000033.1"/>
</dbReference>
<dbReference type="InterPro" id="IPR002491">
    <property type="entry name" value="ABC_transptr_periplasmic_BD"/>
</dbReference>
<evidence type="ECO:0000313" key="4">
    <source>
        <dbReference type="Proteomes" id="UP000433652"/>
    </source>
</evidence>
<protein>
    <submittedName>
        <fullName evidence="3">ABC transporter substrate-binding protein</fullName>
    </submittedName>
</protein>
<reference evidence="3 4" key="1">
    <citation type="submission" date="2019-12" db="EMBL/GenBank/DDBJ databases">
        <title>Genomic-based taxomic classification of the family Erythrobacteraceae.</title>
        <authorList>
            <person name="Xu L."/>
        </authorList>
    </citation>
    <scope>NUCLEOTIDE SEQUENCE [LARGE SCALE GENOMIC DNA]</scope>
    <source>
        <strain evidence="3 4">MCCC 1K01500</strain>
    </source>
</reference>
<feature type="signal peptide" evidence="1">
    <location>
        <begin position="1"/>
        <end position="21"/>
    </location>
</feature>
<dbReference type="PROSITE" id="PS51257">
    <property type="entry name" value="PROKAR_LIPOPROTEIN"/>
    <property type="match status" value="1"/>
</dbReference>
<organism evidence="3 4">
    <name type="scientific">Croceibacterium salegens</name>
    <dbReference type="NCBI Taxonomy" id="1737568"/>
    <lineage>
        <taxon>Bacteria</taxon>
        <taxon>Pseudomonadati</taxon>
        <taxon>Pseudomonadota</taxon>
        <taxon>Alphaproteobacteria</taxon>
        <taxon>Sphingomonadales</taxon>
        <taxon>Erythrobacteraceae</taxon>
        <taxon>Croceibacterium</taxon>
    </lineage>
</organism>